<sequence>MLFRELSPTQLMRNDRSVASKCCCFLSPSGRYGVYISRVEVFETRPIETHFYNYNFIVSDFILDTTTEYISTCGPFKRFHRFYYLNDNIGILVDFSRNNGNITQNVIQFSHINHTVTCEYGRIWNFNVDDMLYETDNTRMICTTALMKDKNISYLPLLGEKDRISKIFVRLVPANPFNTSNFIIPMLEISELEINEQDAFQYGIQTEDGEILRESNLCTDTNCYPLINGTSLYFIVQLRTEIPESTRQTCVAMLKVDFKNYFENNFSPIAKINTTITPLRWVTTAMEKFSARPRFVRIMAQEGHVVLLRAFILVQERTWIVVNMNTMTMSPLKCEKIVR</sequence>
<dbReference type="AlphaFoldDB" id="A0A1I7W4C3"/>
<dbReference type="InParanoid" id="A0A1I7W4C3"/>
<dbReference type="WBParaSite" id="EN70_9516">
    <property type="protein sequence ID" value="EN70_9516"/>
    <property type="gene ID" value="EN70_9516"/>
</dbReference>
<organism evidence="1 2">
    <name type="scientific">Loa loa</name>
    <name type="common">Eye worm</name>
    <name type="synonym">Filaria loa</name>
    <dbReference type="NCBI Taxonomy" id="7209"/>
    <lineage>
        <taxon>Eukaryota</taxon>
        <taxon>Metazoa</taxon>
        <taxon>Ecdysozoa</taxon>
        <taxon>Nematoda</taxon>
        <taxon>Chromadorea</taxon>
        <taxon>Rhabditida</taxon>
        <taxon>Spirurina</taxon>
        <taxon>Spiruromorpha</taxon>
        <taxon>Filarioidea</taxon>
        <taxon>Onchocercidae</taxon>
        <taxon>Loa</taxon>
    </lineage>
</organism>
<protein>
    <submittedName>
        <fullName evidence="2">Uncharacterized protein</fullName>
    </submittedName>
</protein>
<evidence type="ECO:0000313" key="1">
    <source>
        <dbReference type="Proteomes" id="UP000095285"/>
    </source>
</evidence>
<reference evidence="2" key="2">
    <citation type="submission" date="2016-11" db="UniProtKB">
        <authorList>
            <consortium name="WormBaseParasite"/>
        </authorList>
    </citation>
    <scope>IDENTIFICATION</scope>
</reference>
<evidence type="ECO:0000313" key="2">
    <source>
        <dbReference type="WBParaSite" id="EN70_9516"/>
    </source>
</evidence>
<keyword evidence="1" id="KW-1185">Reference proteome</keyword>
<name>A0A1I7W4C3_LOALO</name>
<dbReference type="OrthoDB" id="5852040at2759"/>
<gene>
    <name evidence="2" type="primary">LOAG_07145</name>
</gene>
<proteinExistence type="predicted"/>
<accession>A0A1I7W4C3</accession>
<dbReference type="Proteomes" id="UP000095285">
    <property type="component" value="Unassembled WGS sequence"/>
</dbReference>
<reference evidence="1" key="1">
    <citation type="submission" date="2012-04" db="EMBL/GenBank/DDBJ databases">
        <title>The Genome Sequence of Loa loa.</title>
        <authorList>
            <consortium name="The Broad Institute Genome Sequencing Platform"/>
            <consortium name="Broad Institute Genome Sequencing Center for Infectious Disease"/>
            <person name="Nutman T.B."/>
            <person name="Fink D.L."/>
            <person name="Russ C."/>
            <person name="Young S."/>
            <person name="Zeng Q."/>
            <person name="Gargeya S."/>
            <person name="Alvarado L."/>
            <person name="Berlin A."/>
            <person name="Chapman S.B."/>
            <person name="Chen Z."/>
            <person name="Freedman E."/>
            <person name="Gellesch M."/>
            <person name="Goldberg J."/>
            <person name="Griggs A."/>
            <person name="Gujja S."/>
            <person name="Heilman E.R."/>
            <person name="Heiman D."/>
            <person name="Howarth C."/>
            <person name="Mehta T."/>
            <person name="Neiman D."/>
            <person name="Pearson M."/>
            <person name="Roberts A."/>
            <person name="Saif S."/>
            <person name="Shea T."/>
            <person name="Shenoy N."/>
            <person name="Sisk P."/>
            <person name="Stolte C."/>
            <person name="Sykes S."/>
            <person name="White J."/>
            <person name="Yandava C."/>
            <person name="Haas B."/>
            <person name="Henn M.R."/>
            <person name="Nusbaum C."/>
            <person name="Birren B."/>
        </authorList>
    </citation>
    <scope>NUCLEOTIDE SEQUENCE [LARGE SCALE GENOMIC DNA]</scope>
</reference>